<dbReference type="Proteomes" id="UP001186944">
    <property type="component" value="Unassembled WGS sequence"/>
</dbReference>
<proteinExistence type="predicted"/>
<reference evidence="3" key="1">
    <citation type="submission" date="2019-08" db="EMBL/GenBank/DDBJ databases">
        <title>The improved chromosome-level genome for the pearl oyster Pinctada fucata martensii using PacBio sequencing and Hi-C.</title>
        <authorList>
            <person name="Zheng Z."/>
        </authorList>
    </citation>
    <scope>NUCLEOTIDE SEQUENCE</scope>
    <source>
        <strain evidence="3">ZZ-2019</strain>
        <tissue evidence="3">Adductor muscle</tissue>
    </source>
</reference>
<dbReference type="SUPFAM" id="SSF82185">
    <property type="entry name" value="Histone H3 K4-specific methyltransferase SET7/9 N-terminal domain"/>
    <property type="match status" value="3"/>
</dbReference>
<dbReference type="AlphaFoldDB" id="A0AA89BSH6"/>
<name>A0AA89BSH6_PINIB</name>
<evidence type="ECO:0000256" key="2">
    <source>
        <dbReference type="SAM" id="MobiDB-lite"/>
    </source>
</evidence>
<dbReference type="PANTHER" id="PTHR23084">
    <property type="entry name" value="PHOSPHATIDYLINOSITOL-4-PHOSPHATE 5-KINASE RELATED"/>
    <property type="match status" value="1"/>
</dbReference>
<dbReference type="SMART" id="SM00698">
    <property type="entry name" value="MORN"/>
    <property type="match status" value="5"/>
</dbReference>
<dbReference type="Gene3D" id="2.20.110.10">
    <property type="entry name" value="Histone H3 K4-specific methyltransferase SET7/9 N-terminal domain"/>
    <property type="match status" value="2"/>
</dbReference>
<comment type="caution">
    <text evidence="3">The sequence shown here is derived from an EMBL/GenBank/DDBJ whole genome shotgun (WGS) entry which is preliminary data.</text>
</comment>
<dbReference type="Pfam" id="PF02493">
    <property type="entry name" value="MORN"/>
    <property type="match status" value="7"/>
</dbReference>
<feature type="non-terminal residue" evidence="3">
    <location>
        <position position="1"/>
    </location>
</feature>
<feature type="region of interest" description="Disordered" evidence="2">
    <location>
        <begin position="504"/>
        <end position="526"/>
    </location>
</feature>
<gene>
    <name evidence="3" type="ORF">FSP39_008240</name>
</gene>
<organism evidence="3 4">
    <name type="scientific">Pinctada imbricata</name>
    <name type="common">Atlantic pearl-oyster</name>
    <name type="synonym">Pinctada martensii</name>
    <dbReference type="NCBI Taxonomy" id="66713"/>
    <lineage>
        <taxon>Eukaryota</taxon>
        <taxon>Metazoa</taxon>
        <taxon>Spiralia</taxon>
        <taxon>Lophotrochozoa</taxon>
        <taxon>Mollusca</taxon>
        <taxon>Bivalvia</taxon>
        <taxon>Autobranchia</taxon>
        <taxon>Pteriomorphia</taxon>
        <taxon>Pterioida</taxon>
        <taxon>Pterioidea</taxon>
        <taxon>Pteriidae</taxon>
        <taxon>Pinctada</taxon>
    </lineage>
</organism>
<dbReference type="EMBL" id="VSWD01000012">
    <property type="protein sequence ID" value="KAK3085756.1"/>
    <property type="molecule type" value="Genomic_DNA"/>
</dbReference>
<protein>
    <recommendedName>
        <fullName evidence="5">MORN repeat-containing protein 1</fullName>
    </recommendedName>
</protein>
<dbReference type="PANTHER" id="PTHR23084:SF263">
    <property type="entry name" value="MORN REPEAT-CONTAINING PROTEIN 1"/>
    <property type="match status" value="1"/>
</dbReference>
<evidence type="ECO:0000313" key="3">
    <source>
        <dbReference type="EMBL" id="KAK3085756.1"/>
    </source>
</evidence>
<keyword evidence="1" id="KW-0677">Repeat</keyword>
<evidence type="ECO:0000313" key="4">
    <source>
        <dbReference type="Proteomes" id="UP001186944"/>
    </source>
</evidence>
<dbReference type="InterPro" id="IPR003409">
    <property type="entry name" value="MORN"/>
</dbReference>
<keyword evidence="4" id="KW-1185">Reference proteome</keyword>
<accession>A0AA89BSH6</accession>
<evidence type="ECO:0008006" key="5">
    <source>
        <dbReference type="Google" id="ProtNLM"/>
    </source>
</evidence>
<evidence type="ECO:0000256" key="1">
    <source>
        <dbReference type="ARBA" id="ARBA00022737"/>
    </source>
</evidence>
<sequence length="568" mass="64486">GHGVYVYENKYFRYEGEWRNGLKDGQGRLLMTDGTYYAGQFKNGEIQGHGVKFFAGSKDEYTGYFVKGEMHGRGRMVYFDGAIYEGEWQKNKKHGYGIMHRPLGPETYEGSYLKGMRDGYGSMLYRFAFNDGRIALSLAGVSGEFGEFFGDLFHGKGLIRHSSGVRYEGEWVNGLPLNMASKIVIVLEEVQETKIKRRGFRPKRIEETDNRPNIIIHQGKTFKIRVECRSENDSLCEDDGRELRVTAGFRYEPQEKSKDSETLEKDDIQERLIDTPFGYSVVSYPITEQINFCTKELEDVDDDVDLSQESNENEVEKFRQQKKENLEEKYARTGEYVLMVHDVTNPPYLEKTLAPAFLLLKLKQPLVEKKRSVRSRIVIIGGDGSACEVLNAMVKKSQGAVGEPITEISPIQKSVSIIPLDLRGRFISFTNFNGSILDLETNKQYPTMADKHKGNQNPTATNLLVYKDARGMHILKQMMDMTKRTDDSLSREFLDVINSSSYTVHINPPQSEDNQNKKYQVNGSTTEGGDVEYDACSCVAVDGEIFSIKDNTFEVRLHSQAVSVFSSS</sequence>